<gene>
    <name evidence="1" type="ORF">POTOM_010976</name>
</gene>
<organism evidence="1 2">
    <name type="scientific">Populus tomentosa</name>
    <name type="common">Chinese white poplar</name>
    <dbReference type="NCBI Taxonomy" id="118781"/>
    <lineage>
        <taxon>Eukaryota</taxon>
        <taxon>Viridiplantae</taxon>
        <taxon>Streptophyta</taxon>
        <taxon>Embryophyta</taxon>
        <taxon>Tracheophyta</taxon>
        <taxon>Spermatophyta</taxon>
        <taxon>Magnoliopsida</taxon>
        <taxon>eudicotyledons</taxon>
        <taxon>Gunneridae</taxon>
        <taxon>Pentapetalae</taxon>
        <taxon>rosids</taxon>
        <taxon>fabids</taxon>
        <taxon>Malpighiales</taxon>
        <taxon>Salicaceae</taxon>
        <taxon>Saliceae</taxon>
        <taxon>Populus</taxon>
    </lineage>
</organism>
<reference evidence="1" key="1">
    <citation type="journal article" date="2020" name="bioRxiv">
        <title>Hybrid origin of Populus tomentosa Carr. identified through genome sequencing and phylogenomic analysis.</title>
        <authorList>
            <person name="An X."/>
            <person name="Gao K."/>
            <person name="Chen Z."/>
            <person name="Li J."/>
            <person name="Yang X."/>
            <person name="Yang X."/>
            <person name="Zhou J."/>
            <person name="Guo T."/>
            <person name="Zhao T."/>
            <person name="Huang S."/>
            <person name="Miao D."/>
            <person name="Khan W.U."/>
            <person name="Rao P."/>
            <person name="Ye M."/>
            <person name="Lei B."/>
            <person name="Liao W."/>
            <person name="Wang J."/>
            <person name="Ji L."/>
            <person name="Li Y."/>
            <person name="Guo B."/>
            <person name="Mustafa N.S."/>
            <person name="Li S."/>
            <person name="Yun Q."/>
            <person name="Keller S.R."/>
            <person name="Mao J."/>
            <person name="Zhang R."/>
            <person name="Strauss S.H."/>
        </authorList>
    </citation>
    <scope>NUCLEOTIDE SEQUENCE</scope>
    <source>
        <strain evidence="1">GM15</strain>
        <tissue evidence="1">Leaf</tissue>
    </source>
</reference>
<dbReference type="Proteomes" id="UP000886885">
    <property type="component" value="Chromosome 2D"/>
</dbReference>
<evidence type="ECO:0000313" key="1">
    <source>
        <dbReference type="EMBL" id="KAG6785246.1"/>
    </source>
</evidence>
<accession>A0A8X8AE86</accession>
<dbReference type="OrthoDB" id="1938451at2759"/>
<keyword evidence="2" id="KW-1185">Reference proteome</keyword>
<name>A0A8X8AE86_POPTO</name>
<sequence>MDGSFNVESSGARVVLTNPEGHDCTYEVRFKFSATNNVVEYEAFSTRLGLVEALYAYPLQGRWYDGLFGNDLGEFGEVFAGFGLGMKFVVFGFLVP</sequence>
<evidence type="ECO:0000313" key="2">
    <source>
        <dbReference type="Proteomes" id="UP000886885"/>
    </source>
</evidence>
<proteinExistence type="predicted"/>
<comment type="caution">
    <text evidence="1">The sequence shown here is derived from an EMBL/GenBank/DDBJ whole genome shotgun (WGS) entry which is preliminary data.</text>
</comment>
<protein>
    <submittedName>
        <fullName evidence="1">Uncharacterized protein</fullName>
    </submittedName>
</protein>
<dbReference type="EMBL" id="JAAWWB010000004">
    <property type="protein sequence ID" value="KAG6785246.1"/>
    <property type="molecule type" value="Genomic_DNA"/>
</dbReference>
<dbReference type="AlphaFoldDB" id="A0A8X8AE86"/>